<evidence type="ECO:0000256" key="1">
    <source>
        <dbReference type="SAM" id="SignalP"/>
    </source>
</evidence>
<proteinExistence type="predicted"/>
<dbReference type="EMBL" id="CAJNJA010024531">
    <property type="protein sequence ID" value="CAE7527800.1"/>
    <property type="molecule type" value="Genomic_DNA"/>
</dbReference>
<organism evidence="2 3">
    <name type="scientific">Symbiodinium necroappetens</name>
    <dbReference type="NCBI Taxonomy" id="1628268"/>
    <lineage>
        <taxon>Eukaryota</taxon>
        <taxon>Sar</taxon>
        <taxon>Alveolata</taxon>
        <taxon>Dinophyceae</taxon>
        <taxon>Suessiales</taxon>
        <taxon>Symbiodiniaceae</taxon>
        <taxon>Symbiodinium</taxon>
    </lineage>
</organism>
<accession>A0A812TLH2</accession>
<keyword evidence="3" id="KW-1185">Reference proteome</keyword>
<protein>
    <submittedName>
        <fullName evidence="2">Uncharacterized protein</fullName>
    </submittedName>
</protein>
<dbReference type="OrthoDB" id="424119at2759"/>
<dbReference type="Proteomes" id="UP000601435">
    <property type="component" value="Unassembled WGS sequence"/>
</dbReference>
<evidence type="ECO:0000313" key="3">
    <source>
        <dbReference type="Proteomes" id="UP000601435"/>
    </source>
</evidence>
<dbReference type="AlphaFoldDB" id="A0A812TLH2"/>
<keyword evidence="1" id="KW-0732">Signal</keyword>
<gene>
    <name evidence="2" type="ORF">SNEC2469_LOCUS15136</name>
</gene>
<name>A0A812TLH2_9DINO</name>
<feature type="chain" id="PRO_5032789735" evidence="1">
    <location>
        <begin position="22"/>
        <end position="124"/>
    </location>
</feature>
<feature type="signal peptide" evidence="1">
    <location>
        <begin position="1"/>
        <end position="21"/>
    </location>
</feature>
<comment type="caution">
    <text evidence="2">The sequence shown here is derived from an EMBL/GenBank/DDBJ whole genome shotgun (WGS) entry which is preliminary data.</text>
</comment>
<evidence type="ECO:0000313" key="2">
    <source>
        <dbReference type="EMBL" id="CAE7527800.1"/>
    </source>
</evidence>
<sequence length="124" mass="13341">MWHAGILGSLVVVLISLKGCGDVSYESEADALSKICGGSSCPDSCRCCVQSNWADAEACVSGMAQGTRPDACRSCISSATEGWEPEDCKTERNMGYCGYQYWDNSRAECEKYNETCGSGFLSED</sequence>
<reference evidence="2" key="1">
    <citation type="submission" date="2021-02" db="EMBL/GenBank/DDBJ databases">
        <authorList>
            <person name="Dougan E. K."/>
            <person name="Rhodes N."/>
            <person name="Thang M."/>
            <person name="Chan C."/>
        </authorList>
    </citation>
    <scope>NUCLEOTIDE SEQUENCE</scope>
</reference>